<organism evidence="3 4">
    <name type="scientific">Haloplanus aerogenes</name>
    <dbReference type="NCBI Taxonomy" id="660522"/>
    <lineage>
        <taxon>Archaea</taxon>
        <taxon>Methanobacteriati</taxon>
        <taxon>Methanobacteriota</taxon>
        <taxon>Stenosarchaea group</taxon>
        <taxon>Halobacteria</taxon>
        <taxon>Halobacteriales</taxon>
        <taxon>Haloferacaceae</taxon>
        <taxon>Haloplanus</taxon>
    </lineage>
</organism>
<reference evidence="3 4" key="1">
    <citation type="journal article" date="2015" name="Stand. Genomic Sci.">
        <title>Genomic Encyclopedia of Bacterial and Archaeal Type Strains, Phase III: the genomes of soil and plant-associated and newly described type strains.</title>
        <authorList>
            <person name="Whitman W.B."/>
            <person name="Woyke T."/>
            <person name="Klenk H.P."/>
            <person name="Zhou Y."/>
            <person name="Lilburn T.G."/>
            <person name="Beck B.J."/>
            <person name="De Vos P."/>
            <person name="Vandamme P."/>
            <person name="Eisen J.A."/>
            <person name="Garrity G."/>
            <person name="Hugenholtz P."/>
            <person name="Kyrpides N.C."/>
        </authorList>
    </citation>
    <scope>NUCLEOTIDE SEQUENCE [LARGE SCALE GENOMIC DNA]</scope>
    <source>
        <strain evidence="3 4">CGMCC 1.10124</strain>
    </source>
</reference>
<reference evidence="3" key="3">
    <citation type="submission" date="2018-10" db="EMBL/GenBank/DDBJ databases">
        <authorList>
            <person name="Whitman W."/>
            <person name="Huntemann M."/>
            <person name="Clum A."/>
            <person name="Pillay M."/>
            <person name="Palaniappan K."/>
            <person name="Varghese N."/>
            <person name="Mikhailova N."/>
            <person name="Stamatis D."/>
            <person name="Reddy T."/>
            <person name="Daum C."/>
            <person name="Shapiro N."/>
            <person name="Ivanova N."/>
            <person name="Kyrpides N."/>
            <person name="Woyke T."/>
        </authorList>
    </citation>
    <scope>NUCLEOTIDE SEQUENCE</scope>
    <source>
        <strain evidence="3">CGMCC 1.10124</strain>
    </source>
</reference>
<dbReference type="OrthoDB" id="33017at2157"/>
<dbReference type="SUPFAM" id="SSF52833">
    <property type="entry name" value="Thioredoxin-like"/>
    <property type="match status" value="1"/>
</dbReference>
<protein>
    <submittedName>
        <fullName evidence="2">SelT/SelW/SelH family protein</fullName>
    </submittedName>
    <submittedName>
        <fullName evidence="3">Selenoprotein W-related protein</fullName>
    </submittedName>
</protein>
<keyword evidence="5" id="KW-1185">Reference proteome</keyword>
<evidence type="ECO:0000313" key="4">
    <source>
        <dbReference type="Proteomes" id="UP000277326"/>
    </source>
</evidence>
<dbReference type="Proteomes" id="UP000277326">
    <property type="component" value="Unassembled WGS sequence"/>
</dbReference>
<keyword evidence="1" id="KW-0676">Redox-active center</keyword>
<dbReference type="NCBIfam" id="TIGR02174">
    <property type="entry name" value="CXXU_selWTH"/>
    <property type="match status" value="1"/>
</dbReference>
<dbReference type="GeneID" id="38471529"/>
<proteinExistence type="predicted"/>
<dbReference type="EMBL" id="REFS01000001">
    <property type="protein sequence ID" value="RMB25333.1"/>
    <property type="molecule type" value="Genomic_DNA"/>
</dbReference>
<evidence type="ECO:0000256" key="1">
    <source>
        <dbReference type="ARBA" id="ARBA00023284"/>
    </source>
</evidence>
<dbReference type="EMBL" id="CP034145">
    <property type="protein sequence ID" value="AZH25611.1"/>
    <property type="molecule type" value="Genomic_DNA"/>
</dbReference>
<gene>
    <name evidence="3" type="ORF">ATH50_0419</name>
    <name evidence="2" type="ORF">DU502_09545</name>
</gene>
<evidence type="ECO:0000313" key="3">
    <source>
        <dbReference type="EMBL" id="RMB25333.1"/>
    </source>
</evidence>
<name>A0A3M0E0Z5_9EURY</name>
<dbReference type="AlphaFoldDB" id="A0A3M0E0Z5"/>
<dbReference type="Pfam" id="PF10262">
    <property type="entry name" value="Rdx"/>
    <property type="match status" value="1"/>
</dbReference>
<reference evidence="2 5" key="2">
    <citation type="submission" date="2018-07" db="EMBL/GenBank/DDBJ databases">
        <title>Genome sequences of Haloplanus aerogenes JCM 16430T.</title>
        <authorList>
            <person name="Kim Y.B."/>
            <person name="Roh S.W."/>
        </authorList>
    </citation>
    <scope>NUCLEOTIDE SEQUENCE [LARGE SCALE GENOMIC DNA]</scope>
    <source>
        <strain evidence="2 5">JCM 16430</strain>
    </source>
</reference>
<sequence>MMDVEIEYCVPCGFLDRAETVQHALLTTLGEDLDSVALVTGDKGVFRVHVDGETIYDKDEDGDYDVDDLVATVRDRIGATA</sequence>
<dbReference type="InterPro" id="IPR011893">
    <property type="entry name" value="Selenoprotein_Rdx-typ"/>
</dbReference>
<dbReference type="RefSeq" id="WP_121919147.1">
    <property type="nucleotide sequence ID" value="NZ_CP034145.1"/>
</dbReference>
<dbReference type="InterPro" id="IPR036249">
    <property type="entry name" value="Thioredoxin-like_sf"/>
</dbReference>
<evidence type="ECO:0000313" key="2">
    <source>
        <dbReference type="EMBL" id="AZH25611.1"/>
    </source>
</evidence>
<dbReference type="KEGG" id="haer:DU502_09545"/>
<dbReference type="Gene3D" id="3.40.30.10">
    <property type="entry name" value="Glutaredoxin"/>
    <property type="match status" value="1"/>
</dbReference>
<dbReference type="Proteomes" id="UP000282007">
    <property type="component" value="Chromosome"/>
</dbReference>
<evidence type="ECO:0000313" key="5">
    <source>
        <dbReference type="Proteomes" id="UP000282007"/>
    </source>
</evidence>
<accession>A0A3M0E0Z5</accession>